<keyword evidence="3" id="KW-1185">Reference proteome</keyword>
<dbReference type="GeneTree" id="ENSGT00940000168331"/>
<dbReference type="Gene3D" id="1.10.10.60">
    <property type="entry name" value="Homeodomain-like"/>
    <property type="match status" value="1"/>
</dbReference>
<reference evidence="2" key="1">
    <citation type="submission" date="2014-08" db="EMBL/GenBank/DDBJ databases">
        <authorList>
            <person name="Senf B."/>
            <person name="Petzold A."/>
            <person name="Downie B.R."/>
            <person name="Koch P."/>
            <person name="Platzer M."/>
        </authorList>
    </citation>
    <scope>NUCLEOTIDE SEQUENCE [LARGE SCALE GENOMIC DNA]</scope>
    <source>
        <strain evidence="2">GRZ</strain>
    </source>
</reference>
<evidence type="ECO:0000313" key="3">
    <source>
        <dbReference type="Proteomes" id="UP000694548"/>
    </source>
</evidence>
<reference evidence="2" key="3">
    <citation type="submission" date="2025-09" db="UniProtKB">
        <authorList>
            <consortium name="Ensembl"/>
        </authorList>
    </citation>
    <scope>IDENTIFICATION</scope>
</reference>
<dbReference type="AlphaFoldDB" id="A0A8C6LXV0"/>
<dbReference type="Proteomes" id="UP000694548">
    <property type="component" value="Chromosome sgr12"/>
</dbReference>
<accession>A0A8C6LXV0</accession>
<protein>
    <recommendedName>
        <fullName evidence="1">Myb/SANT-like DNA-binding domain-containing protein</fullName>
    </recommendedName>
</protein>
<dbReference type="Pfam" id="PF13837">
    <property type="entry name" value="Myb_DNA-bind_4"/>
    <property type="match status" value="1"/>
</dbReference>
<feature type="domain" description="Myb/SANT-like DNA-binding" evidence="1">
    <location>
        <begin position="17"/>
        <end position="102"/>
    </location>
</feature>
<proteinExistence type="predicted"/>
<reference evidence="2" key="2">
    <citation type="submission" date="2025-08" db="UniProtKB">
        <authorList>
            <consortium name="Ensembl"/>
        </authorList>
    </citation>
    <scope>IDENTIFICATION</scope>
</reference>
<dbReference type="PANTHER" id="PTHR47595:SF1">
    <property type="entry name" value="MYB_SANT-LIKE DNA-BINDING DOMAIN-CONTAINING PROTEIN"/>
    <property type="match status" value="1"/>
</dbReference>
<evidence type="ECO:0000259" key="1">
    <source>
        <dbReference type="Pfam" id="PF13837"/>
    </source>
</evidence>
<dbReference type="PANTHER" id="PTHR47595">
    <property type="entry name" value="HEAT SHOCK 70 KDA PROTEIN 14"/>
    <property type="match status" value="1"/>
</dbReference>
<evidence type="ECO:0000313" key="2">
    <source>
        <dbReference type="Ensembl" id="ENSNFUP00015028219.1"/>
    </source>
</evidence>
<sequence>MGLGAGVGGPGLSWTGKGEVKIFLSLLADDRIQHKLDGSVRNKNIFQGLAQTMSTHGYERISKQCREKFKKLKAEYRSVKVQNSRSGADRRYWKWFADMDAIYGERPVSNGRESGVDTATPAYSTTVMRTECCASFG</sequence>
<name>A0A8C6LXV0_NOTFU</name>
<dbReference type="InterPro" id="IPR044822">
    <property type="entry name" value="Myb_DNA-bind_4"/>
</dbReference>
<organism evidence="2 3">
    <name type="scientific">Nothobranchius furzeri</name>
    <name type="common">Turquoise killifish</name>
    <dbReference type="NCBI Taxonomy" id="105023"/>
    <lineage>
        <taxon>Eukaryota</taxon>
        <taxon>Metazoa</taxon>
        <taxon>Chordata</taxon>
        <taxon>Craniata</taxon>
        <taxon>Vertebrata</taxon>
        <taxon>Euteleostomi</taxon>
        <taxon>Actinopterygii</taxon>
        <taxon>Neopterygii</taxon>
        <taxon>Teleostei</taxon>
        <taxon>Neoteleostei</taxon>
        <taxon>Acanthomorphata</taxon>
        <taxon>Ovalentaria</taxon>
        <taxon>Atherinomorphae</taxon>
        <taxon>Cyprinodontiformes</taxon>
        <taxon>Nothobranchiidae</taxon>
        <taxon>Nothobranchius</taxon>
    </lineage>
</organism>
<dbReference type="Ensembl" id="ENSNFUT00015029487.1">
    <property type="protein sequence ID" value="ENSNFUP00015028219.1"/>
    <property type="gene ID" value="ENSNFUG00015013650.1"/>
</dbReference>